<dbReference type="Gene3D" id="3.40.50.300">
    <property type="entry name" value="P-loop containing nucleotide triphosphate hydrolases"/>
    <property type="match status" value="1"/>
</dbReference>
<reference evidence="14" key="1">
    <citation type="submission" date="2018-06" db="EMBL/GenBank/DDBJ databases">
        <authorList>
            <person name="Zhirakovskaya E."/>
        </authorList>
    </citation>
    <scope>NUCLEOTIDE SEQUENCE</scope>
</reference>
<feature type="transmembrane region" description="Helical" evidence="11">
    <location>
        <begin position="29"/>
        <end position="54"/>
    </location>
</feature>
<name>A0A3B0X5X7_9ZZZZ</name>
<dbReference type="NCBIfam" id="TIGR02203">
    <property type="entry name" value="MsbA_lipidA"/>
    <property type="match status" value="1"/>
</dbReference>
<dbReference type="PANTHER" id="PTHR43394">
    <property type="entry name" value="ATP-DEPENDENT PERMEASE MDL1, MITOCHONDRIAL"/>
    <property type="match status" value="1"/>
</dbReference>
<evidence type="ECO:0000256" key="7">
    <source>
        <dbReference type="ARBA" id="ARBA00022967"/>
    </source>
</evidence>
<dbReference type="InterPro" id="IPR017871">
    <property type="entry name" value="ABC_transporter-like_CS"/>
</dbReference>
<dbReference type="PROSITE" id="PS50893">
    <property type="entry name" value="ABC_TRANSPORTER_2"/>
    <property type="match status" value="1"/>
</dbReference>
<evidence type="ECO:0000259" key="13">
    <source>
        <dbReference type="PROSITE" id="PS50929"/>
    </source>
</evidence>
<dbReference type="FunFam" id="3.40.50.300:FF:000221">
    <property type="entry name" value="Multidrug ABC transporter ATP-binding protein"/>
    <property type="match status" value="1"/>
</dbReference>
<dbReference type="EMBL" id="UOFD01000040">
    <property type="protein sequence ID" value="VAW52146.1"/>
    <property type="molecule type" value="Genomic_DNA"/>
</dbReference>
<evidence type="ECO:0000256" key="9">
    <source>
        <dbReference type="ARBA" id="ARBA00023055"/>
    </source>
</evidence>
<evidence type="ECO:0000256" key="6">
    <source>
        <dbReference type="ARBA" id="ARBA00022840"/>
    </source>
</evidence>
<keyword evidence="4 11" id="KW-0812">Transmembrane</keyword>
<dbReference type="GO" id="GO:0034040">
    <property type="term" value="F:ATPase-coupled lipid transmembrane transporter activity"/>
    <property type="evidence" value="ECO:0007669"/>
    <property type="project" value="InterPro"/>
</dbReference>
<sequence>MSKNKSLNNETEGQVNSYYLYRRLLSYALVYWEIFIVAIIGMVIVAVASAAFPALMQPMMDGGFVDRDPEVIKWIPLAIIAVFFVRVIGAFASGYGMSVISRNVIRELRKEMFSRLVSLPKAFYDKATTGELMSKFSYDVEQVANSTTKAITVFIRDTLTVIALLSWMFYLNVKLALVFSLVAPIVAFLVIVVSKRFRKISHNIQLSMGSVSRIIEEAIKGQLVVKIFGGRTYEEGQFAVVNDRNRRQQLRMQMTQSLSSPIVQLLLASALALIIYLATHEGMRAEISAGTFMSFITAMSMLLPPVRSLTSIVSELQRGIAAAESIFTFIDLKQEHDEGKHRTGKVAGLIEFNDVSFCYEGEDKTALNTINITIKAGQTVAFVGRSGSGKSTLLNLIPRLYDIVEGEVRLDGVNVQDYGLDDLRSHISYVGQDVVLFNDTIEHNIAYGDMKTRSHKEVVAAAKSAFAYDFIKESNNGFQTIVGERGVMLSGGQRQRIAIARALLNDTPILILDEATSALDTESEKYIQESLEKLMENRTTLIIAHRLSTIENADIIIVMDKGQIVEKGTHQELIALKGHYTSLHQMSFKES</sequence>
<dbReference type="AlphaFoldDB" id="A0A3B0X5X7"/>
<evidence type="ECO:0000256" key="4">
    <source>
        <dbReference type="ARBA" id="ARBA00022692"/>
    </source>
</evidence>
<keyword evidence="7" id="KW-1278">Translocase</keyword>
<keyword evidence="3" id="KW-1003">Cell membrane</keyword>
<evidence type="ECO:0000256" key="8">
    <source>
        <dbReference type="ARBA" id="ARBA00022989"/>
    </source>
</evidence>
<dbReference type="CDD" id="cd18552">
    <property type="entry name" value="ABC_6TM_MsbA_like"/>
    <property type="match status" value="1"/>
</dbReference>
<dbReference type="SMART" id="SM00382">
    <property type="entry name" value="AAA"/>
    <property type="match status" value="1"/>
</dbReference>
<evidence type="ECO:0000256" key="11">
    <source>
        <dbReference type="SAM" id="Phobius"/>
    </source>
</evidence>
<dbReference type="InterPro" id="IPR039421">
    <property type="entry name" value="Type_1_exporter"/>
</dbReference>
<dbReference type="Pfam" id="PF00005">
    <property type="entry name" value="ABC_tran"/>
    <property type="match status" value="1"/>
</dbReference>
<keyword evidence="8 11" id="KW-1133">Transmembrane helix</keyword>
<feature type="domain" description="ABC transporter" evidence="12">
    <location>
        <begin position="350"/>
        <end position="586"/>
    </location>
</feature>
<feature type="transmembrane region" description="Helical" evidence="11">
    <location>
        <begin position="258"/>
        <end position="279"/>
    </location>
</feature>
<keyword evidence="10 11" id="KW-0472">Membrane</keyword>
<protein>
    <submittedName>
        <fullName evidence="14">Lipid A export permease/ATP-binding protein MsbA</fullName>
    </submittedName>
</protein>
<dbReference type="GO" id="GO:0005524">
    <property type="term" value="F:ATP binding"/>
    <property type="evidence" value="ECO:0007669"/>
    <property type="project" value="UniProtKB-KW"/>
</dbReference>
<dbReference type="InterPro" id="IPR011917">
    <property type="entry name" value="ABC_transpr_lipidA"/>
</dbReference>
<dbReference type="InterPro" id="IPR003439">
    <property type="entry name" value="ABC_transporter-like_ATP-bd"/>
</dbReference>
<feature type="transmembrane region" description="Helical" evidence="11">
    <location>
        <begin position="176"/>
        <end position="194"/>
    </location>
</feature>
<evidence type="ECO:0000256" key="1">
    <source>
        <dbReference type="ARBA" id="ARBA00004651"/>
    </source>
</evidence>
<evidence type="ECO:0000313" key="14">
    <source>
        <dbReference type="EMBL" id="VAW52146.1"/>
    </source>
</evidence>
<dbReference type="Pfam" id="PF00664">
    <property type="entry name" value="ABC_membrane"/>
    <property type="match status" value="1"/>
</dbReference>
<dbReference type="InterPro" id="IPR011527">
    <property type="entry name" value="ABC1_TM_dom"/>
</dbReference>
<dbReference type="SUPFAM" id="SSF52540">
    <property type="entry name" value="P-loop containing nucleoside triphosphate hydrolases"/>
    <property type="match status" value="1"/>
</dbReference>
<feature type="transmembrane region" description="Helical" evidence="11">
    <location>
        <begin position="74"/>
        <end position="100"/>
    </location>
</feature>
<comment type="subcellular location">
    <subcellularLocation>
        <location evidence="1">Cell membrane</location>
        <topology evidence="1">Multi-pass membrane protein</topology>
    </subcellularLocation>
</comment>
<dbReference type="PROSITE" id="PS50929">
    <property type="entry name" value="ABC_TM1F"/>
    <property type="match status" value="1"/>
</dbReference>
<proteinExistence type="predicted"/>
<dbReference type="PROSITE" id="PS00211">
    <property type="entry name" value="ABC_TRANSPORTER_1"/>
    <property type="match status" value="1"/>
</dbReference>
<feature type="transmembrane region" description="Helical" evidence="11">
    <location>
        <begin position="153"/>
        <end position="170"/>
    </location>
</feature>
<evidence type="ECO:0000256" key="5">
    <source>
        <dbReference type="ARBA" id="ARBA00022741"/>
    </source>
</evidence>
<evidence type="ECO:0000256" key="10">
    <source>
        <dbReference type="ARBA" id="ARBA00023136"/>
    </source>
</evidence>
<keyword evidence="5" id="KW-0547">Nucleotide-binding</keyword>
<dbReference type="PANTHER" id="PTHR43394:SF1">
    <property type="entry name" value="ATP-BINDING CASSETTE SUB-FAMILY B MEMBER 10, MITOCHONDRIAL"/>
    <property type="match status" value="1"/>
</dbReference>
<gene>
    <name evidence="14" type="ORF">MNBD_GAMMA06-2242</name>
</gene>
<evidence type="ECO:0000259" key="12">
    <source>
        <dbReference type="PROSITE" id="PS50893"/>
    </source>
</evidence>
<keyword evidence="9" id="KW-0445">Lipid transport</keyword>
<keyword evidence="6 14" id="KW-0067">ATP-binding</keyword>
<dbReference type="InterPro" id="IPR027417">
    <property type="entry name" value="P-loop_NTPase"/>
</dbReference>
<accession>A0A3B0X5X7</accession>
<dbReference type="GO" id="GO:0016887">
    <property type="term" value="F:ATP hydrolysis activity"/>
    <property type="evidence" value="ECO:0007669"/>
    <property type="project" value="InterPro"/>
</dbReference>
<dbReference type="Gene3D" id="1.20.1560.10">
    <property type="entry name" value="ABC transporter type 1, transmembrane domain"/>
    <property type="match status" value="1"/>
</dbReference>
<keyword evidence="2" id="KW-0813">Transport</keyword>
<dbReference type="GO" id="GO:0005886">
    <property type="term" value="C:plasma membrane"/>
    <property type="evidence" value="ECO:0007669"/>
    <property type="project" value="UniProtKB-SubCell"/>
</dbReference>
<evidence type="ECO:0000256" key="2">
    <source>
        <dbReference type="ARBA" id="ARBA00022448"/>
    </source>
</evidence>
<dbReference type="InterPro" id="IPR003593">
    <property type="entry name" value="AAA+_ATPase"/>
</dbReference>
<dbReference type="SUPFAM" id="SSF90123">
    <property type="entry name" value="ABC transporter transmembrane region"/>
    <property type="match status" value="1"/>
</dbReference>
<organism evidence="14">
    <name type="scientific">hydrothermal vent metagenome</name>
    <dbReference type="NCBI Taxonomy" id="652676"/>
    <lineage>
        <taxon>unclassified sequences</taxon>
        <taxon>metagenomes</taxon>
        <taxon>ecological metagenomes</taxon>
    </lineage>
</organism>
<dbReference type="GO" id="GO:0015421">
    <property type="term" value="F:ABC-type oligopeptide transporter activity"/>
    <property type="evidence" value="ECO:0007669"/>
    <property type="project" value="TreeGrafter"/>
</dbReference>
<feature type="domain" description="ABC transmembrane type-1" evidence="13">
    <location>
        <begin position="36"/>
        <end position="318"/>
    </location>
</feature>
<evidence type="ECO:0000256" key="3">
    <source>
        <dbReference type="ARBA" id="ARBA00022475"/>
    </source>
</evidence>
<dbReference type="InterPro" id="IPR036640">
    <property type="entry name" value="ABC1_TM_sf"/>
</dbReference>